<dbReference type="EC" id="3.4.11.9" evidence="4"/>
<comment type="cofactor">
    <cofactor evidence="2">
        <name>Mn(2+)</name>
        <dbReference type="ChEBI" id="CHEBI:29035"/>
    </cofactor>
</comment>
<evidence type="ECO:0000256" key="4">
    <source>
        <dbReference type="ARBA" id="ARBA00012574"/>
    </source>
</evidence>
<organism evidence="10 11">
    <name type="scientific">Nostocoides japonicum T1-X7</name>
    <dbReference type="NCBI Taxonomy" id="1194083"/>
    <lineage>
        <taxon>Bacteria</taxon>
        <taxon>Bacillati</taxon>
        <taxon>Actinomycetota</taxon>
        <taxon>Actinomycetes</taxon>
        <taxon>Micrococcales</taxon>
        <taxon>Intrasporangiaceae</taxon>
        <taxon>Nostocoides</taxon>
    </lineage>
</organism>
<dbReference type="PROSITE" id="PS00491">
    <property type="entry name" value="PROLINE_PEPTIDASE"/>
    <property type="match status" value="1"/>
</dbReference>
<dbReference type="OrthoDB" id="9806388at2"/>
<protein>
    <recommendedName>
        <fullName evidence="4">Xaa-Pro aminopeptidase</fullName>
        <ecNumber evidence="4">3.4.11.9</ecNumber>
    </recommendedName>
</protein>
<dbReference type="CDD" id="cd01087">
    <property type="entry name" value="Prolidase"/>
    <property type="match status" value="1"/>
</dbReference>
<dbReference type="InterPro" id="IPR001131">
    <property type="entry name" value="Peptidase_M24B_aminopep-P_CS"/>
</dbReference>
<dbReference type="InterPro" id="IPR036005">
    <property type="entry name" value="Creatinase/aminopeptidase-like"/>
</dbReference>
<evidence type="ECO:0000256" key="7">
    <source>
        <dbReference type="ARBA" id="ARBA00023211"/>
    </source>
</evidence>
<dbReference type="GO" id="GO:0070006">
    <property type="term" value="F:metalloaminopeptidase activity"/>
    <property type="evidence" value="ECO:0007669"/>
    <property type="project" value="InterPro"/>
</dbReference>
<dbReference type="SUPFAM" id="SSF55920">
    <property type="entry name" value="Creatinase/aminopeptidase"/>
    <property type="match status" value="1"/>
</dbReference>
<evidence type="ECO:0000313" key="11">
    <source>
        <dbReference type="Proteomes" id="UP000035721"/>
    </source>
</evidence>
<dbReference type="GO" id="GO:0006508">
    <property type="term" value="P:proteolysis"/>
    <property type="evidence" value="ECO:0007669"/>
    <property type="project" value="TreeGrafter"/>
</dbReference>
<dbReference type="InterPro" id="IPR029149">
    <property type="entry name" value="Creatin/AminoP/Spt16_N"/>
</dbReference>
<keyword evidence="6 10" id="KW-0378">Hydrolase</keyword>
<dbReference type="GO" id="GO:0030145">
    <property type="term" value="F:manganese ion binding"/>
    <property type="evidence" value="ECO:0007669"/>
    <property type="project" value="InterPro"/>
</dbReference>
<proteinExistence type="inferred from homology"/>
<comment type="caution">
    <text evidence="10">The sequence shown here is derived from an EMBL/GenBank/DDBJ whole genome shotgun (WGS) entry which is preliminary data.</text>
</comment>
<dbReference type="Gene3D" id="3.40.350.10">
    <property type="entry name" value="Creatinase/prolidase N-terminal domain"/>
    <property type="match status" value="1"/>
</dbReference>
<keyword evidence="11" id="KW-1185">Reference proteome</keyword>
<evidence type="ECO:0000259" key="9">
    <source>
        <dbReference type="SMART" id="SM01011"/>
    </source>
</evidence>
<dbReference type="PANTHER" id="PTHR43226:SF4">
    <property type="entry name" value="XAA-PRO AMINOPEPTIDASE 3"/>
    <property type="match status" value="1"/>
</dbReference>
<dbReference type="InterPro" id="IPR052433">
    <property type="entry name" value="X-Pro_dipept-like"/>
</dbReference>
<comment type="catalytic activity">
    <reaction evidence="1">
        <text>Release of any N-terminal amino acid, including proline, that is linked to proline, even from a dipeptide or tripeptide.</text>
        <dbReference type="EC" id="3.4.11.9"/>
    </reaction>
</comment>
<evidence type="ECO:0000256" key="8">
    <source>
        <dbReference type="RuleBase" id="RU000590"/>
    </source>
</evidence>
<dbReference type="AlphaFoldDB" id="A0A077M2U0"/>
<evidence type="ECO:0000313" key="10">
    <source>
        <dbReference type="EMBL" id="CCH79407.1"/>
    </source>
</evidence>
<dbReference type="SUPFAM" id="SSF53092">
    <property type="entry name" value="Creatinase/prolidase N-terminal domain"/>
    <property type="match status" value="1"/>
</dbReference>
<evidence type="ECO:0000256" key="2">
    <source>
        <dbReference type="ARBA" id="ARBA00001936"/>
    </source>
</evidence>
<dbReference type="Proteomes" id="UP000035721">
    <property type="component" value="Unassembled WGS sequence"/>
</dbReference>
<sequence>MSTSEEQKKSQIRERPTTEAFRRFVREDWAPRRPAVTEPAAVATYAAARRAAVSAAYEGDRLVIPAGGLKVRSNDCDYVFRPHSAFAHLTGLGADREPDAVLVLEPKEGGGHDAVVYFRPLAGRDSDEFFTDSRYGEFWVGARPTIEDLELELGVIARHIDELADAVAKDAGEVTVRLVRDADRELTAQLDASRVENGADAETLEPLDDELAHVLSHLRMVKDEWEIEQLQAAVDATRAGFEAVIAALPDAAEKGRGERWIEGVFGLHARHQGNGVGYDSICAAGDHANTLHWIRNTGDVEEGELVLLDAGVEVDSLFTADITRTLPVDGEFTDAQREIYDAVYAAQEAGMAAVKPGNRFSDVHAAAIRVIAERLHAWGLLPEGVSVEDTLDTDHGQYHRRWMVHGTSHHLGLDVHDCALATREEYMDAELTPGMVLTVEPGLYFKADDLKAPERFRGIGVRIEDDVLVTEDGFRNLSAGMPRASADVEAWVREVRSRA</sequence>
<dbReference type="Pfam" id="PF05195">
    <property type="entry name" value="AMP_N"/>
    <property type="match status" value="1"/>
</dbReference>
<evidence type="ECO:0000256" key="6">
    <source>
        <dbReference type="ARBA" id="ARBA00022801"/>
    </source>
</evidence>
<keyword evidence="10" id="KW-0031">Aminopeptidase</keyword>
<keyword evidence="7" id="KW-0464">Manganese</keyword>
<dbReference type="RefSeq" id="WP_048555816.1">
    <property type="nucleotide sequence ID" value="NZ_HF570958.1"/>
</dbReference>
<dbReference type="STRING" id="1194083.BN12_4250002"/>
<name>A0A077M2U0_9MICO</name>
<dbReference type="Gene3D" id="3.90.230.10">
    <property type="entry name" value="Creatinase/methionine aminopeptidase superfamily"/>
    <property type="match status" value="1"/>
</dbReference>
<evidence type="ECO:0000256" key="5">
    <source>
        <dbReference type="ARBA" id="ARBA00022723"/>
    </source>
</evidence>
<dbReference type="InterPro" id="IPR000994">
    <property type="entry name" value="Pept_M24"/>
</dbReference>
<evidence type="ECO:0000256" key="1">
    <source>
        <dbReference type="ARBA" id="ARBA00001424"/>
    </source>
</evidence>
<keyword evidence="5 8" id="KW-0479">Metal-binding</keyword>
<accession>A0A077M2U0</accession>
<dbReference type="InterPro" id="IPR007865">
    <property type="entry name" value="Aminopep_P_N"/>
</dbReference>
<dbReference type="EMBL" id="CAJB01000363">
    <property type="protein sequence ID" value="CCH79407.1"/>
    <property type="molecule type" value="Genomic_DNA"/>
</dbReference>
<evidence type="ECO:0000256" key="3">
    <source>
        <dbReference type="ARBA" id="ARBA00008766"/>
    </source>
</evidence>
<keyword evidence="10" id="KW-0645">Protease</keyword>
<dbReference type="GO" id="GO:0005829">
    <property type="term" value="C:cytosol"/>
    <property type="evidence" value="ECO:0007669"/>
    <property type="project" value="TreeGrafter"/>
</dbReference>
<dbReference type="Pfam" id="PF00557">
    <property type="entry name" value="Peptidase_M24"/>
    <property type="match status" value="1"/>
</dbReference>
<feature type="domain" description="Aminopeptidase P N-terminal" evidence="9">
    <location>
        <begin position="40"/>
        <end position="187"/>
    </location>
</feature>
<gene>
    <name evidence="10" type="primary">pepPI</name>
    <name evidence="10" type="ORF">BN12_4250002</name>
</gene>
<dbReference type="SMART" id="SM01011">
    <property type="entry name" value="AMP_N"/>
    <property type="match status" value="1"/>
</dbReference>
<reference evidence="10 11" key="1">
    <citation type="journal article" date="2013" name="ISME J.">
        <title>A metabolic model for members of the genus Tetrasphaera involved in enhanced biological phosphorus removal.</title>
        <authorList>
            <person name="Kristiansen R."/>
            <person name="Nguyen H.T.T."/>
            <person name="Saunders A.M."/>
            <person name="Nielsen J.L."/>
            <person name="Wimmer R."/>
            <person name="Le V.Q."/>
            <person name="McIlroy S.J."/>
            <person name="Petrovski S."/>
            <person name="Seviour R.J."/>
            <person name="Calteau A."/>
            <person name="Nielsen K.L."/>
            <person name="Nielsen P.H."/>
        </authorList>
    </citation>
    <scope>NUCLEOTIDE SEQUENCE [LARGE SCALE GENOMIC DNA]</scope>
    <source>
        <strain evidence="10 11">T1-X7</strain>
    </source>
</reference>
<dbReference type="PANTHER" id="PTHR43226">
    <property type="entry name" value="XAA-PRO AMINOPEPTIDASE 3"/>
    <property type="match status" value="1"/>
</dbReference>
<comment type="similarity">
    <text evidence="3 8">Belongs to the peptidase M24B family.</text>
</comment>